<comment type="caution">
    <text evidence="2">The sequence shown here is derived from an EMBL/GenBank/DDBJ whole genome shotgun (WGS) entry which is preliminary data.</text>
</comment>
<name>X1USX8_9ZZZZ</name>
<keyword evidence="1" id="KW-1133">Transmembrane helix</keyword>
<proteinExistence type="predicted"/>
<sequence>GLGENKRLLLDLGKFNFTHHKYMLGVYSHLILFGVGYLASFLFPSAEPDENLTIYGWLEKRRK</sequence>
<keyword evidence="1" id="KW-0472">Membrane</keyword>
<evidence type="ECO:0000256" key="1">
    <source>
        <dbReference type="SAM" id="Phobius"/>
    </source>
</evidence>
<feature type="non-terminal residue" evidence="2">
    <location>
        <position position="1"/>
    </location>
</feature>
<dbReference type="AlphaFoldDB" id="X1USX8"/>
<evidence type="ECO:0000313" key="2">
    <source>
        <dbReference type="EMBL" id="GAJ06727.1"/>
    </source>
</evidence>
<accession>X1USX8</accession>
<protein>
    <submittedName>
        <fullName evidence="2">Uncharacterized protein</fullName>
    </submittedName>
</protein>
<gene>
    <name evidence="2" type="ORF">S12H4_45131</name>
</gene>
<dbReference type="EMBL" id="BARW01027870">
    <property type="protein sequence ID" value="GAJ06727.1"/>
    <property type="molecule type" value="Genomic_DNA"/>
</dbReference>
<feature type="transmembrane region" description="Helical" evidence="1">
    <location>
        <begin position="24"/>
        <end position="43"/>
    </location>
</feature>
<keyword evidence="1" id="KW-0812">Transmembrane</keyword>
<organism evidence="2">
    <name type="scientific">marine sediment metagenome</name>
    <dbReference type="NCBI Taxonomy" id="412755"/>
    <lineage>
        <taxon>unclassified sequences</taxon>
        <taxon>metagenomes</taxon>
        <taxon>ecological metagenomes</taxon>
    </lineage>
</organism>
<reference evidence="2" key="1">
    <citation type="journal article" date="2014" name="Front. Microbiol.">
        <title>High frequency of phylogenetically diverse reductive dehalogenase-homologous genes in deep subseafloor sedimentary metagenomes.</title>
        <authorList>
            <person name="Kawai M."/>
            <person name="Futagami T."/>
            <person name="Toyoda A."/>
            <person name="Takaki Y."/>
            <person name="Nishi S."/>
            <person name="Hori S."/>
            <person name="Arai W."/>
            <person name="Tsubouchi T."/>
            <person name="Morono Y."/>
            <person name="Uchiyama I."/>
            <person name="Ito T."/>
            <person name="Fujiyama A."/>
            <person name="Inagaki F."/>
            <person name="Takami H."/>
        </authorList>
    </citation>
    <scope>NUCLEOTIDE SEQUENCE</scope>
    <source>
        <strain evidence="2">Expedition CK06-06</strain>
    </source>
</reference>